<keyword evidence="6 11" id="KW-0378">Hydrolase</keyword>
<evidence type="ECO:0000256" key="11">
    <source>
        <dbReference type="RuleBase" id="RU003983"/>
    </source>
</evidence>
<keyword evidence="5" id="KW-0479">Metal-binding</keyword>
<keyword evidence="8 12" id="KW-1133">Transmembrane helix</keyword>
<evidence type="ECO:0000256" key="6">
    <source>
        <dbReference type="ARBA" id="ARBA00022801"/>
    </source>
</evidence>
<evidence type="ECO:0000256" key="9">
    <source>
        <dbReference type="ARBA" id="ARBA00023049"/>
    </source>
</evidence>
<evidence type="ECO:0000256" key="4">
    <source>
        <dbReference type="ARBA" id="ARBA00022692"/>
    </source>
</evidence>
<evidence type="ECO:0000256" key="12">
    <source>
        <dbReference type="SAM" id="Phobius"/>
    </source>
</evidence>
<keyword evidence="15" id="KW-1185">Reference proteome</keyword>
<evidence type="ECO:0000259" key="13">
    <source>
        <dbReference type="Pfam" id="PF01435"/>
    </source>
</evidence>
<keyword evidence="4 12" id="KW-0812">Transmembrane</keyword>
<name>A0ABV6QW45_9ACTN</name>
<evidence type="ECO:0000256" key="3">
    <source>
        <dbReference type="ARBA" id="ARBA00022670"/>
    </source>
</evidence>
<keyword evidence="7 11" id="KW-0862">Zinc</keyword>
<reference evidence="14 15" key="1">
    <citation type="submission" date="2024-09" db="EMBL/GenBank/DDBJ databases">
        <authorList>
            <person name="Sun Q."/>
            <person name="Mori K."/>
        </authorList>
    </citation>
    <scope>NUCLEOTIDE SEQUENCE [LARGE SCALE GENOMIC DNA]</scope>
    <source>
        <strain evidence="14 15">CGMCC 1.15906</strain>
    </source>
</reference>
<proteinExistence type="inferred from homology"/>
<evidence type="ECO:0000256" key="10">
    <source>
        <dbReference type="ARBA" id="ARBA00023136"/>
    </source>
</evidence>
<keyword evidence="9 11" id="KW-0482">Metalloprotease</keyword>
<evidence type="ECO:0000256" key="5">
    <source>
        <dbReference type="ARBA" id="ARBA00022723"/>
    </source>
</evidence>
<dbReference type="Gene3D" id="3.30.2010.10">
    <property type="entry name" value="Metalloproteases ('zincins'), catalytic domain"/>
    <property type="match status" value="1"/>
</dbReference>
<comment type="similarity">
    <text evidence="11">Belongs to the peptidase M48 family.</text>
</comment>
<dbReference type="Proteomes" id="UP001589890">
    <property type="component" value="Unassembled WGS sequence"/>
</dbReference>
<evidence type="ECO:0000313" key="15">
    <source>
        <dbReference type="Proteomes" id="UP001589890"/>
    </source>
</evidence>
<dbReference type="CDD" id="cd07328">
    <property type="entry name" value="M48_Ste24p_like"/>
    <property type="match status" value="1"/>
</dbReference>
<feature type="transmembrane region" description="Helical" evidence="12">
    <location>
        <begin position="79"/>
        <end position="101"/>
    </location>
</feature>
<dbReference type="PANTHER" id="PTHR43221:SF1">
    <property type="entry name" value="PROTEASE HTPX"/>
    <property type="match status" value="1"/>
</dbReference>
<keyword evidence="2" id="KW-1003">Cell membrane</keyword>
<accession>A0ABV6QW45</accession>
<dbReference type="InterPro" id="IPR001915">
    <property type="entry name" value="Peptidase_M48"/>
</dbReference>
<evidence type="ECO:0000313" key="14">
    <source>
        <dbReference type="EMBL" id="MFC0628865.1"/>
    </source>
</evidence>
<comment type="cofactor">
    <cofactor evidence="11">
        <name>Zn(2+)</name>
        <dbReference type="ChEBI" id="CHEBI:29105"/>
    </cofactor>
    <text evidence="11">Binds 1 zinc ion per subunit.</text>
</comment>
<sequence>METDAAVTRCPQCDKQLRVDPRYVTWCDSCEWNVDPLPVDDAYPAWRQKLEHRLADTLYRELEHGTIHKPGWDAARAMAYFLSFLVLLLPLVALAAGITILLFYRPLWLAVPFAAVGFAIAWSLRPRPQRLDPDQLHVSRAEVPRLYNLLDEISAAVKARPVASVVLTAEPELWITEIGWRMRPVVGIGLPLWVAMSSQQRVAVLAHEFGHGRNGDIRNNTLVWNAENILEELESSFSPQPYDELKDDAAALVEDTDGTFLTRLVNAIVGPPIRGYRWLLTRASLRGEQRAEYLADRISGEVAGSEAAATSLERLVIVETAYRALEKALRFGSDVEPLDAVRRAVSDIPAREIDRRIRTTRVRETRTDSTHPPTYLRVKLIRARPTTTAKVVLGLSDSATIDRELAAAGAPALTELRRSFGR</sequence>
<dbReference type="InterPro" id="IPR050083">
    <property type="entry name" value="HtpX_protease"/>
</dbReference>
<evidence type="ECO:0000256" key="1">
    <source>
        <dbReference type="ARBA" id="ARBA00004651"/>
    </source>
</evidence>
<dbReference type="EMBL" id="JBHLTC010000040">
    <property type="protein sequence ID" value="MFC0628865.1"/>
    <property type="molecule type" value="Genomic_DNA"/>
</dbReference>
<dbReference type="PANTHER" id="PTHR43221">
    <property type="entry name" value="PROTEASE HTPX"/>
    <property type="match status" value="1"/>
</dbReference>
<comment type="caution">
    <text evidence="14">The sequence shown here is derived from an EMBL/GenBank/DDBJ whole genome shotgun (WGS) entry which is preliminary data.</text>
</comment>
<evidence type="ECO:0000256" key="2">
    <source>
        <dbReference type="ARBA" id="ARBA00022475"/>
    </source>
</evidence>
<keyword evidence="3 11" id="KW-0645">Protease</keyword>
<dbReference type="Pfam" id="PF01435">
    <property type="entry name" value="Peptidase_M48"/>
    <property type="match status" value="1"/>
</dbReference>
<evidence type="ECO:0000256" key="8">
    <source>
        <dbReference type="ARBA" id="ARBA00022989"/>
    </source>
</evidence>
<protein>
    <submittedName>
        <fullName evidence="14">M48 family metallopeptidase</fullName>
    </submittedName>
</protein>
<gene>
    <name evidence="14" type="ORF">ACFFGN_32670</name>
</gene>
<organism evidence="14 15">
    <name type="scientific">Kribbella deserti</name>
    <dbReference type="NCBI Taxonomy" id="1926257"/>
    <lineage>
        <taxon>Bacteria</taxon>
        <taxon>Bacillati</taxon>
        <taxon>Actinomycetota</taxon>
        <taxon>Actinomycetes</taxon>
        <taxon>Propionibacteriales</taxon>
        <taxon>Kribbellaceae</taxon>
        <taxon>Kribbella</taxon>
    </lineage>
</organism>
<comment type="subcellular location">
    <subcellularLocation>
        <location evidence="1">Cell membrane</location>
        <topology evidence="1">Multi-pass membrane protein</topology>
    </subcellularLocation>
</comment>
<keyword evidence="10 12" id="KW-0472">Membrane</keyword>
<feature type="transmembrane region" description="Helical" evidence="12">
    <location>
        <begin position="107"/>
        <end position="124"/>
    </location>
</feature>
<dbReference type="RefSeq" id="WP_380055907.1">
    <property type="nucleotide sequence ID" value="NZ_JBHLTC010000040.1"/>
</dbReference>
<feature type="domain" description="Peptidase M48" evidence="13">
    <location>
        <begin position="195"/>
        <end position="383"/>
    </location>
</feature>
<evidence type="ECO:0000256" key="7">
    <source>
        <dbReference type="ARBA" id="ARBA00022833"/>
    </source>
</evidence>